<reference evidence="2 3" key="1">
    <citation type="journal article" date="2007" name="Nature">
        <title>Evolution of genes and genomes on the Drosophila phylogeny.</title>
        <authorList>
            <consortium name="Drosophila 12 Genomes Consortium"/>
            <person name="Clark A.G."/>
            <person name="Eisen M.B."/>
            <person name="Smith D.R."/>
            <person name="Bergman C.M."/>
            <person name="Oliver B."/>
            <person name="Markow T.A."/>
            <person name="Kaufman T.C."/>
            <person name="Kellis M."/>
            <person name="Gelbart W."/>
            <person name="Iyer V.N."/>
            <person name="Pollard D.A."/>
            <person name="Sackton T.B."/>
            <person name="Larracuente A.M."/>
            <person name="Singh N.D."/>
            <person name="Abad J.P."/>
            <person name="Abt D.N."/>
            <person name="Adryan B."/>
            <person name="Aguade M."/>
            <person name="Akashi H."/>
            <person name="Anderson W.W."/>
            <person name="Aquadro C.F."/>
            <person name="Ardell D.H."/>
            <person name="Arguello R."/>
            <person name="Artieri C.G."/>
            <person name="Barbash D.A."/>
            <person name="Barker D."/>
            <person name="Barsanti P."/>
            <person name="Batterham P."/>
            <person name="Batzoglou S."/>
            <person name="Begun D."/>
            <person name="Bhutkar A."/>
            <person name="Blanco E."/>
            <person name="Bosak S.A."/>
            <person name="Bradley R.K."/>
            <person name="Brand A.D."/>
            <person name="Brent M.R."/>
            <person name="Brooks A.N."/>
            <person name="Brown R.H."/>
            <person name="Butlin R.K."/>
            <person name="Caggese C."/>
            <person name="Calvi B.R."/>
            <person name="Bernardo de Carvalho A."/>
            <person name="Caspi A."/>
            <person name="Castrezana S."/>
            <person name="Celniker S.E."/>
            <person name="Chang J.L."/>
            <person name="Chapple C."/>
            <person name="Chatterji S."/>
            <person name="Chinwalla A."/>
            <person name="Civetta A."/>
            <person name="Clifton S.W."/>
            <person name="Comeron J.M."/>
            <person name="Costello J.C."/>
            <person name="Coyne J.A."/>
            <person name="Daub J."/>
            <person name="David R.G."/>
            <person name="Delcher A.L."/>
            <person name="Delehaunty K."/>
            <person name="Do C.B."/>
            <person name="Ebling H."/>
            <person name="Edwards K."/>
            <person name="Eickbush T."/>
            <person name="Evans J.D."/>
            <person name="Filipski A."/>
            <person name="Findeiss S."/>
            <person name="Freyhult E."/>
            <person name="Fulton L."/>
            <person name="Fulton R."/>
            <person name="Garcia A.C."/>
            <person name="Gardiner A."/>
            <person name="Garfield D.A."/>
            <person name="Garvin B.E."/>
            <person name="Gibson G."/>
            <person name="Gilbert D."/>
            <person name="Gnerre S."/>
            <person name="Godfrey J."/>
            <person name="Good R."/>
            <person name="Gotea V."/>
            <person name="Gravely B."/>
            <person name="Greenberg A.J."/>
            <person name="Griffiths-Jones S."/>
            <person name="Gross S."/>
            <person name="Guigo R."/>
            <person name="Gustafson E.A."/>
            <person name="Haerty W."/>
            <person name="Hahn M.W."/>
            <person name="Halligan D.L."/>
            <person name="Halpern A.L."/>
            <person name="Halter G.M."/>
            <person name="Han M.V."/>
            <person name="Heger A."/>
            <person name="Hillier L."/>
            <person name="Hinrichs A.S."/>
            <person name="Holmes I."/>
            <person name="Hoskins R.A."/>
            <person name="Hubisz M.J."/>
            <person name="Hultmark D."/>
            <person name="Huntley M.A."/>
            <person name="Jaffe D.B."/>
            <person name="Jagadeeshan S."/>
            <person name="Jeck W.R."/>
            <person name="Johnson J."/>
            <person name="Jones C.D."/>
            <person name="Jordan W.C."/>
            <person name="Karpen G.H."/>
            <person name="Kataoka E."/>
            <person name="Keightley P.D."/>
            <person name="Kheradpour P."/>
            <person name="Kirkness E.F."/>
            <person name="Koerich L.B."/>
            <person name="Kristiansen K."/>
            <person name="Kudrna D."/>
            <person name="Kulathinal R.J."/>
            <person name="Kumar S."/>
            <person name="Kwok R."/>
            <person name="Lander E."/>
            <person name="Langley C.H."/>
            <person name="Lapoint R."/>
            <person name="Lazzaro B.P."/>
            <person name="Lee S.J."/>
            <person name="Levesque L."/>
            <person name="Li R."/>
            <person name="Lin C.F."/>
            <person name="Lin M.F."/>
            <person name="Lindblad-Toh K."/>
            <person name="Llopart A."/>
            <person name="Long M."/>
            <person name="Low L."/>
            <person name="Lozovsky E."/>
            <person name="Lu J."/>
            <person name="Luo M."/>
            <person name="Machado C.A."/>
            <person name="Makalowski W."/>
            <person name="Marzo M."/>
            <person name="Matsuda M."/>
            <person name="Matzkin L."/>
            <person name="McAllister B."/>
            <person name="McBride C.S."/>
            <person name="McKernan B."/>
            <person name="McKernan K."/>
            <person name="Mendez-Lago M."/>
            <person name="Minx P."/>
            <person name="Mollenhauer M.U."/>
            <person name="Montooth K."/>
            <person name="Mount S.M."/>
            <person name="Mu X."/>
            <person name="Myers E."/>
            <person name="Negre B."/>
            <person name="Newfeld S."/>
            <person name="Nielsen R."/>
            <person name="Noor M.A."/>
            <person name="O'Grady P."/>
            <person name="Pachter L."/>
            <person name="Papaceit M."/>
            <person name="Parisi M.J."/>
            <person name="Parisi M."/>
            <person name="Parts L."/>
            <person name="Pedersen J.S."/>
            <person name="Pesole G."/>
            <person name="Phillippy A.M."/>
            <person name="Ponting C.P."/>
            <person name="Pop M."/>
            <person name="Porcelli D."/>
            <person name="Powell J.R."/>
            <person name="Prohaska S."/>
            <person name="Pruitt K."/>
            <person name="Puig M."/>
            <person name="Quesneville H."/>
            <person name="Ram K.R."/>
            <person name="Rand D."/>
            <person name="Rasmussen M.D."/>
            <person name="Reed L.K."/>
            <person name="Reenan R."/>
            <person name="Reily A."/>
            <person name="Remington K.A."/>
            <person name="Rieger T.T."/>
            <person name="Ritchie M.G."/>
            <person name="Robin C."/>
            <person name="Rogers Y.H."/>
            <person name="Rohde C."/>
            <person name="Rozas J."/>
            <person name="Rubenfield M.J."/>
            <person name="Ruiz A."/>
            <person name="Russo S."/>
            <person name="Salzberg S.L."/>
            <person name="Sanchez-Gracia A."/>
            <person name="Saranga D.J."/>
            <person name="Sato H."/>
            <person name="Schaeffer S.W."/>
            <person name="Schatz M.C."/>
            <person name="Schlenke T."/>
            <person name="Schwartz R."/>
            <person name="Segarra C."/>
            <person name="Singh R.S."/>
            <person name="Sirot L."/>
            <person name="Sirota M."/>
            <person name="Sisneros N.B."/>
            <person name="Smith C.D."/>
            <person name="Smith T.F."/>
            <person name="Spieth J."/>
            <person name="Stage D.E."/>
            <person name="Stark A."/>
            <person name="Stephan W."/>
            <person name="Strausberg R.L."/>
            <person name="Strempel S."/>
            <person name="Sturgill D."/>
            <person name="Sutton G."/>
            <person name="Sutton G.G."/>
            <person name="Tao W."/>
            <person name="Teichmann S."/>
            <person name="Tobari Y.N."/>
            <person name="Tomimura Y."/>
            <person name="Tsolas J.M."/>
            <person name="Valente V.L."/>
            <person name="Venter E."/>
            <person name="Venter J.C."/>
            <person name="Vicario S."/>
            <person name="Vieira F.G."/>
            <person name="Vilella A.J."/>
            <person name="Villasante A."/>
            <person name="Walenz B."/>
            <person name="Wang J."/>
            <person name="Wasserman M."/>
            <person name="Watts T."/>
            <person name="Wilson D."/>
            <person name="Wilson R.K."/>
            <person name="Wing R.A."/>
            <person name="Wolfner M.F."/>
            <person name="Wong A."/>
            <person name="Wong G.K."/>
            <person name="Wu C.I."/>
            <person name="Wu G."/>
            <person name="Yamamoto D."/>
            <person name="Yang H.P."/>
            <person name="Yang S.P."/>
            <person name="Yorke J.A."/>
            <person name="Yoshida K."/>
            <person name="Zdobnov E."/>
            <person name="Zhang P."/>
            <person name="Zhang Y."/>
            <person name="Zimin A.V."/>
            <person name="Baldwin J."/>
            <person name="Abdouelleil A."/>
            <person name="Abdulkadir J."/>
            <person name="Abebe A."/>
            <person name="Abera B."/>
            <person name="Abreu J."/>
            <person name="Acer S.C."/>
            <person name="Aftuck L."/>
            <person name="Alexander A."/>
            <person name="An P."/>
            <person name="Anderson E."/>
            <person name="Anderson S."/>
            <person name="Arachi H."/>
            <person name="Azer M."/>
            <person name="Bachantsang P."/>
            <person name="Barry A."/>
            <person name="Bayul T."/>
            <person name="Berlin A."/>
            <person name="Bessette D."/>
            <person name="Bloom T."/>
            <person name="Blye J."/>
            <person name="Boguslavskiy L."/>
            <person name="Bonnet C."/>
            <person name="Boukhgalter B."/>
            <person name="Bourzgui I."/>
            <person name="Brown A."/>
            <person name="Cahill P."/>
            <person name="Channer S."/>
            <person name="Cheshatsang Y."/>
            <person name="Chuda L."/>
            <person name="Citroen M."/>
            <person name="Collymore A."/>
            <person name="Cooke P."/>
            <person name="Costello M."/>
            <person name="D'Aco K."/>
            <person name="Daza R."/>
            <person name="De Haan G."/>
            <person name="DeGray S."/>
            <person name="DeMaso C."/>
            <person name="Dhargay N."/>
            <person name="Dooley K."/>
            <person name="Dooley E."/>
            <person name="Doricent M."/>
            <person name="Dorje P."/>
            <person name="Dorjee K."/>
            <person name="Dupes A."/>
            <person name="Elong R."/>
            <person name="Falk J."/>
            <person name="Farina A."/>
            <person name="Faro S."/>
            <person name="Ferguson D."/>
            <person name="Fisher S."/>
            <person name="Foley C.D."/>
            <person name="Franke A."/>
            <person name="Friedrich D."/>
            <person name="Gadbois L."/>
            <person name="Gearin G."/>
            <person name="Gearin C.R."/>
            <person name="Giannoukos G."/>
            <person name="Goode T."/>
            <person name="Graham J."/>
            <person name="Grandbois E."/>
            <person name="Grewal S."/>
            <person name="Gyaltsen K."/>
            <person name="Hafez N."/>
            <person name="Hagos B."/>
            <person name="Hall J."/>
            <person name="Henson C."/>
            <person name="Hollinger A."/>
            <person name="Honan T."/>
            <person name="Huard M.D."/>
            <person name="Hughes L."/>
            <person name="Hurhula B."/>
            <person name="Husby M.E."/>
            <person name="Kamat A."/>
            <person name="Kanga B."/>
            <person name="Kashin S."/>
            <person name="Khazanovich D."/>
            <person name="Kisner P."/>
            <person name="Lance K."/>
            <person name="Lara M."/>
            <person name="Lee W."/>
            <person name="Lennon N."/>
            <person name="Letendre F."/>
            <person name="LeVine R."/>
            <person name="Lipovsky A."/>
            <person name="Liu X."/>
            <person name="Liu J."/>
            <person name="Liu S."/>
            <person name="Lokyitsang T."/>
            <person name="Lokyitsang Y."/>
            <person name="Lubonja R."/>
            <person name="Lui A."/>
            <person name="MacDonald P."/>
            <person name="Magnisalis V."/>
            <person name="Maru K."/>
            <person name="Matthews C."/>
            <person name="McCusker W."/>
            <person name="McDonough S."/>
            <person name="Mehta T."/>
            <person name="Meldrim J."/>
            <person name="Meneus L."/>
            <person name="Mihai O."/>
            <person name="Mihalev A."/>
            <person name="Mihova T."/>
            <person name="Mittelman R."/>
            <person name="Mlenga V."/>
            <person name="Montmayeur A."/>
            <person name="Mulrain L."/>
            <person name="Navidi A."/>
            <person name="Naylor J."/>
            <person name="Negash T."/>
            <person name="Nguyen T."/>
            <person name="Nguyen N."/>
            <person name="Nicol R."/>
            <person name="Norbu C."/>
            <person name="Norbu N."/>
            <person name="Novod N."/>
            <person name="O'Neill B."/>
            <person name="Osman S."/>
            <person name="Markiewicz E."/>
            <person name="Oyono O.L."/>
            <person name="Patti C."/>
            <person name="Phunkhang P."/>
            <person name="Pierre F."/>
            <person name="Priest M."/>
            <person name="Raghuraman S."/>
            <person name="Rege F."/>
            <person name="Reyes R."/>
            <person name="Rise C."/>
            <person name="Rogov P."/>
            <person name="Ross K."/>
            <person name="Ryan E."/>
            <person name="Settipalli S."/>
            <person name="Shea T."/>
            <person name="Sherpa N."/>
            <person name="Shi L."/>
            <person name="Shih D."/>
            <person name="Sparrow T."/>
            <person name="Spaulding J."/>
            <person name="Stalker J."/>
            <person name="Stange-Thomann N."/>
            <person name="Stavropoulos S."/>
            <person name="Stone C."/>
            <person name="Strader C."/>
            <person name="Tesfaye S."/>
            <person name="Thomson T."/>
            <person name="Thoulutsang Y."/>
            <person name="Thoulutsang D."/>
            <person name="Topham K."/>
            <person name="Topping I."/>
            <person name="Tsamla T."/>
            <person name="Vassiliev H."/>
            <person name="Vo A."/>
            <person name="Wangchuk T."/>
            <person name="Wangdi T."/>
            <person name="Weiand M."/>
            <person name="Wilkinson J."/>
            <person name="Wilson A."/>
            <person name="Yadav S."/>
            <person name="Young G."/>
            <person name="Yu Q."/>
            <person name="Zembek L."/>
            <person name="Zhong D."/>
            <person name="Zimmer A."/>
            <person name="Zwirko Z."/>
            <person name="Jaffe D.B."/>
            <person name="Alvarez P."/>
            <person name="Brockman W."/>
            <person name="Butler J."/>
            <person name="Chin C."/>
            <person name="Gnerre S."/>
            <person name="Grabherr M."/>
            <person name="Kleber M."/>
            <person name="Mauceli E."/>
            <person name="MacCallum I."/>
        </authorList>
    </citation>
    <scope>NUCLEOTIDE SEQUENCE [LARGE SCALE GENOMIC DNA]</scope>
    <source>
        <strain evidence="3">Tai18E2 / Tucson 14021-0261.01</strain>
    </source>
</reference>
<dbReference type="OrthoDB" id="7883760at2759"/>
<protein>
    <submittedName>
        <fullName evidence="2">Uncharacterized protein</fullName>
    </submittedName>
</protein>
<proteinExistence type="predicted"/>
<feature type="region of interest" description="Disordered" evidence="1">
    <location>
        <begin position="1"/>
        <end position="37"/>
    </location>
</feature>
<dbReference type="InterPro" id="IPR012295">
    <property type="entry name" value="TBP_dom_sf"/>
</dbReference>
<dbReference type="Proteomes" id="UP000002282">
    <property type="component" value="Unassembled WGS sequence"/>
</dbReference>
<accession>B4IW01</accession>
<dbReference type="HOGENOM" id="CLU_046342_0_0_1"/>
<dbReference type="EMBL" id="CH894959">
    <property type="protein sequence ID" value="EDX00448.2"/>
    <property type="molecule type" value="Genomic_DNA"/>
</dbReference>
<reference evidence="2 3" key="2">
    <citation type="journal article" date="2007" name="PLoS Biol.">
        <title>Principles of genome evolution in the Drosophila melanogaster species group.</title>
        <authorList>
            <person name="Ranz J.M."/>
            <person name="Maurin D."/>
            <person name="Chan Y.S."/>
            <person name="von Grotthuss M."/>
            <person name="Hillier L.W."/>
            <person name="Roote J."/>
            <person name="Ashburner M."/>
            <person name="Bergman C.M."/>
        </authorList>
    </citation>
    <scope>NUCLEOTIDE SEQUENCE [LARGE SCALE GENOMIC DNA]</scope>
    <source>
        <strain evidence="3">Tai18E2 / Tucson 14021-0261.01</strain>
    </source>
</reference>
<evidence type="ECO:0000313" key="3">
    <source>
        <dbReference type="Proteomes" id="UP000002282"/>
    </source>
</evidence>
<feature type="non-terminal residue" evidence="2">
    <location>
        <position position="282"/>
    </location>
</feature>
<evidence type="ECO:0000313" key="2">
    <source>
        <dbReference type="EMBL" id="EDX00448.2"/>
    </source>
</evidence>
<name>B4IW01_DROYA</name>
<dbReference type="eggNOG" id="ENOG502TEGR">
    <property type="taxonomic scope" value="Eukaryota"/>
</dbReference>
<dbReference type="SUPFAM" id="SSF55945">
    <property type="entry name" value="TATA-box binding protein-like"/>
    <property type="match status" value="1"/>
</dbReference>
<gene>
    <name evidence="2" type="primary">Dyak\GE15068</name>
    <name evidence="2" type="synonym">dyak_GLEANR_16212</name>
    <name evidence="2" type="synonym">GE15068</name>
    <name evidence="2" type="ORF">Dyak_GE15068</name>
</gene>
<dbReference type="AlphaFoldDB" id="B4IW01"/>
<organism evidence="2 3">
    <name type="scientific">Drosophila yakuba</name>
    <name type="common">Fruit fly</name>
    <dbReference type="NCBI Taxonomy" id="7245"/>
    <lineage>
        <taxon>Eukaryota</taxon>
        <taxon>Metazoa</taxon>
        <taxon>Ecdysozoa</taxon>
        <taxon>Arthropoda</taxon>
        <taxon>Hexapoda</taxon>
        <taxon>Insecta</taxon>
        <taxon>Pterygota</taxon>
        <taxon>Neoptera</taxon>
        <taxon>Endopterygota</taxon>
        <taxon>Diptera</taxon>
        <taxon>Brachycera</taxon>
        <taxon>Muscomorpha</taxon>
        <taxon>Ephydroidea</taxon>
        <taxon>Drosophilidae</taxon>
        <taxon>Drosophila</taxon>
        <taxon>Sophophora</taxon>
    </lineage>
</organism>
<evidence type="ECO:0000256" key="1">
    <source>
        <dbReference type="SAM" id="MobiDB-lite"/>
    </source>
</evidence>
<dbReference type="KEGG" id="dya:Dyak_GE15068"/>
<dbReference type="Gene3D" id="3.30.310.10">
    <property type="entry name" value="TATA-Binding Protein"/>
    <property type="match status" value="2"/>
</dbReference>
<feature type="compositionally biased region" description="Polar residues" evidence="1">
    <location>
        <begin position="17"/>
        <end position="29"/>
    </location>
</feature>
<sequence>MRKLSPVGYSNAVKPFPNNSEDSSNNPTAAESEGIDFETEISKEQNSFIVRLEDFEYIIDQNMTEFRDPQAKRLRSKWKQQFGSKSLENLRRCLLLPPLPDHLDQCLQRIRILRRRNKRKVEELRMRVEINFCKMYCTLSINMNLNLQHTVRNLKNAVYNDDIDVIQIRYEPTQIAWIWSDGSVLIINGRGHEMLAETQKDLMFRTLGKANFKADFSNKLLHLRLISCAHFPWGISLPEFTASSVLSPEPHMKYVYYVDKAVPGVAARVHETGMVQVFAMTT</sequence>
<keyword evidence="3" id="KW-1185">Reference proteome</keyword>